<dbReference type="FunFam" id="3.40.630.10:FF:000062">
    <property type="entry name" value="Cytosolic carboxypeptidase 6"/>
    <property type="match status" value="1"/>
</dbReference>
<keyword evidence="6" id="KW-0378">Hydrolase</keyword>
<feature type="domain" description="Peptidase M14" evidence="5">
    <location>
        <begin position="2"/>
        <end position="273"/>
    </location>
</feature>
<dbReference type="CDD" id="cd06908">
    <property type="entry name" value="M14_AGBL4_like"/>
    <property type="match status" value="1"/>
</dbReference>
<accession>L9KW84</accession>
<organism evidence="6 7">
    <name type="scientific">Tupaia chinensis</name>
    <name type="common">Chinese tree shrew</name>
    <name type="synonym">Tupaia belangeri chinensis</name>
    <dbReference type="NCBI Taxonomy" id="246437"/>
    <lineage>
        <taxon>Eukaryota</taxon>
        <taxon>Metazoa</taxon>
        <taxon>Chordata</taxon>
        <taxon>Craniata</taxon>
        <taxon>Vertebrata</taxon>
        <taxon>Euteleostomi</taxon>
        <taxon>Mammalia</taxon>
        <taxon>Eutheria</taxon>
        <taxon>Euarchontoglires</taxon>
        <taxon>Scandentia</taxon>
        <taxon>Tupaiidae</taxon>
        <taxon>Tupaia</taxon>
    </lineage>
</organism>
<dbReference type="GO" id="GO:0006508">
    <property type="term" value="P:proteolysis"/>
    <property type="evidence" value="ECO:0007669"/>
    <property type="project" value="InterPro"/>
</dbReference>
<dbReference type="Pfam" id="PF00246">
    <property type="entry name" value="Peptidase_M14"/>
    <property type="match status" value="1"/>
</dbReference>
<evidence type="ECO:0000259" key="5">
    <source>
        <dbReference type="PROSITE" id="PS52035"/>
    </source>
</evidence>
<keyword evidence="6" id="KW-0121">Carboxypeptidase</keyword>
<dbReference type="FunCoup" id="L9KW84">
    <property type="interactions" value="70"/>
</dbReference>
<dbReference type="eggNOG" id="KOG3641">
    <property type="taxonomic scope" value="Eukaryota"/>
</dbReference>
<evidence type="ECO:0000313" key="6">
    <source>
        <dbReference type="EMBL" id="ELW67056.1"/>
    </source>
</evidence>
<evidence type="ECO:0000256" key="1">
    <source>
        <dbReference type="ARBA" id="ARBA00001947"/>
    </source>
</evidence>
<comment type="similarity">
    <text evidence="2 3">Belongs to the peptidase M14 family.</text>
</comment>
<dbReference type="GO" id="GO:0004181">
    <property type="term" value="F:metallocarboxypeptidase activity"/>
    <property type="evidence" value="ECO:0007669"/>
    <property type="project" value="InterPro"/>
</dbReference>
<feature type="active site" description="Proton donor/acceptor" evidence="3">
    <location>
        <position position="252"/>
    </location>
</feature>
<dbReference type="EMBL" id="KB320629">
    <property type="protein sequence ID" value="ELW67056.1"/>
    <property type="molecule type" value="Genomic_DNA"/>
</dbReference>
<dbReference type="InterPro" id="IPR050821">
    <property type="entry name" value="Cytosolic_carboxypeptidase"/>
</dbReference>
<dbReference type="Proteomes" id="UP000011518">
    <property type="component" value="Unassembled WGS sequence"/>
</dbReference>
<dbReference type="PROSITE" id="PS52035">
    <property type="entry name" value="PEPTIDASE_M14"/>
    <property type="match status" value="1"/>
</dbReference>
<evidence type="ECO:0000313" key="7">
    <source>
        <dbReference type="Proteomes" id="UP000011518"/>
    </source>
</evidence>
<protein>
    <submittedName>
        <fullName evidence="6">Cytosolic carboxypeptidase 6</fullName>
    </submittedName>
</protein>
<feature type="region of interest" description="Disordered" evidence="4">
    <location>
        <begin position="337"/>
        <end position="363"/>
    </location>
</feature>
<gene>
    <name evidence="6" type="ORF">TREES_T100020439</name>
</gene>
<dbReference type="PANTHER" id="PTHR12756">
    <property type="entry name" value="CYTOSOLIC CARBOXYPEPTIDASE"/>
    <property type="match status" value="1"/>
</dbReference>
<dbReference type="STRING" id="246437.L9KW84"/>
<proteinExistence type="inferred from homology"/>
<dbReference type="InParanoid" id="L9KW84"/>
<dbReference type="SUPFAM" id="SSF53187">
    <property type="entry name" value="Zn-dependent exopeptidases"/>
    <property type="match status" value="1"/>
</dbReference>
<evidence type="ECO:0000256" key="2">
    <source>
        <dbReference type="ARBA" id="ARBA00005988"/>
    </source>
</evidence>
<name>L9KW84_TUPCH</name>
<feature type="region of interest" description="Disordered" evidence="4">
    <location>
        <begin position="414"/>
        <end position="457"/>
    </location>
</feature>
<reference evidence="7" key="2">
    <citation type="journal article" date="2013" name="Nat. Commun.">
        <title>Genome of the Chinese tree shrew.</title>
        <authorList>
            <person name="Fan Y."/>
            <person name="Huang Z.Y."/>
            <person name="Cao C.C."/>
            <person name="Chen C.S."/>
            <person name="Chen Y.X."/>
            <person name="Fan D.D."/>
            <person name="He J."/>
            <person name="Hou H.L."/>
            <person name="Hu L."/>
            <person name="Hu X.T."/>
            <person name="Jiang X.T."/>
            <person name="Lai R."/>
            <person name="Lang Y.S."/>
            <person name="Liang B."/>
            <person name="Liao S.G."/>
            <person name="Mu D."/>
            <person name="Ma Y.Y."/>
            <person name="Niu Y.Y."/>
            <person name="Sun X.Q."/>
            <person name="Xia J.Q."/>
            <person name="Xiao J."/>
            <person name="Xiong Z.Q."/>
            <person name="Xu L."/>
            <person name="Yang L."/>
            <person name="Zhang Y."/>
            <person name="Zhao W."/>
            <person name="Zhao X.D."/>
            <person name="Zheng Y.T."/>
            <person name="Zhou J.M."/>
            <person name="Zhu Y.B."/>
            <person name="Zhang G.J."/>
            <person name="Wang J."/>
            <person name="Yao Y.G."/>
        </authorList>
    </citation>
    <scope>NUCLEOTIDE SEQUENCE [LARGE SCALE GENOMIC DNA]</scope>
</reference>
<keyword evidence="7" id="KW-1185">Reference proteome</keyword>
<evidence type="ECO:0000256" key="3">
    <source>
        <dbReference type="PROSITE-ProRule" id="PRU01379"/>
    </source>
</evidence>
<dbReference type="AlphaFoldDB" id="L9KW84"/>
<dbReference type="InterPro" id="IPR000834">
    <property type="entry name" value="Peptidase_M14"/>
</dbReference>
<evidence type="ECO:0000256" key="4">
    <source>
        <dbReference type="SAM" id="MobiDB-lite"/>
    </source>
</evidence>
<dbReference type="Gene3D" id="3.40.630.10">
    <property type="entry name" value="Zn peptidases"/>
    <property type="match status" value="1"/>
</dbReference>
<dbReference type="PANTHER" id="PTHR12756:SF9">
    <property type="entry name" value="CYTOSOLIC CARBOXYPEPTIDASE 6"/>
    <property type="match status" value="1"/>
</dbReference>
<comment type="cofactor">
    <cofactor evidence="1">
        <name>Zn(2+)</name>
        <dbReference type="ChEBI" id="CHEBI:29105"/>
    </cofactor>
</comment>
<sequence length="457" mass="50604">MARQDLETTEHSGGELATEIPIMEIDANCQLFACAHICRSSPSPHADLGKPNGPPGLVDCLADNLREGAEQKVIFITGRVHPGETPSSFVCQGIIDFLVSQHPIARVLREHLVFKIAPMLNPDGVYLGNYRCSLMGFDLNRHWLDPSPWAHPTLHGVKQLIIQMYNDPKTSLEFYIDIHAHSTMMNGFMYGNIFEDEERFQRQAIFPKLLCQNAEDFSYSSTSFNRDAVKAGTGRRFLGGLLDHTSYCYTLEVSFYSYIIGGTTAAVPYTEEACILGRSPSSPGPGEDPSLNMGLRRLGSGWTGSTETGTSDENRLGWLEGCAQAEEVVVLLEPPDLFHHPEDGEEEPGAAPGTDLGVSPDHTDKVLQGATQTLSWCQTELPCPFYMKLGRNVARTFLDYYRLNPMVEKVSVPMPRLRKEKSPPYKHPVLRGPASNYPNGKGDKKSSVNHKDSSNPF</sequence>
<reference evidence="7" key="1">
    <citation type="submission" date="2012-07" db="EMBL/GenBank/DDBJ databases">
        <title>Genome of the Chinese tree shrew, a rising model animal genetically related to primates.</title>
        <authorList>
            <person name="Zhang G."/>
            <person name="Fan Y."/>
            <person name="Yao Y."/>
            <person name="Huang Z."/>
        </authorList>
    </citation>
    <scope>NUCLEOTIDE SEQUENCE [LARGE SCALE GENOMIC DNA]</scope>
</reference>
<keyword evidence="6" id="KW-0645">Protease</keyword>
<feature type="compositionally biased region" description="Basic and acidic residues" evidence="4">
    <location>
        <begin position="441"/>
        <end position="457"/>
    </location>
</feature>
<dbReference type="GO" id="GO:0008270">
    <property type="term" value="F:zinc ion binding"/>
    <property type="evidence" value="ECO:0007669"/>
    <property type="project" value="InterPro"/>
</dbReference>